<dbReference type="AlphaFoldDB" id="A0A938X9Y5"/>
<keyword evidence="3" id="KW-1185">Reference proteome</keyword>
<evidence type="ECO:0000313" key="3">
    <source>
        <dbReference type="Proteomes" id="UP000774750"/>
    </source>
</evidence>
<organism evidence="2 3">
    <name type="scientific">Merdimmobilis hominis</name>
    <dbReference type="NCBI Taxonomy" id="2897707"/>
    <lineage>
        <taxon>Bacteria</taxon>
        <taxon>Bacillati</taxon>
        <taxon>Bacillota</taxon>
        <taxon>Clostridia</taxon>
        <taxon>Eubacteriales</taxon>
        <taxon>Oscillospiraceae</taxon>
        <taxon>Merdimmobilis</taxon>
    </lineage>
</organism>
<comment type="caution">
    <text evidence="2">The sequence shown here is derived from an EMBL/GenBank/DDBJ whole genome shotgun (WGS) entry which is preliminary data.</text>
</comment>
<keyword evidence="1" id="KW-0472">Membrane</keyword>
<feature type="transmembrane region" description="Helical" evidence="1">
    <location>
        <begin position="12"/>
        <end position="31"/>
    </location>
</feature>
<gene>
    <name evidence="2" type="ORF">H6A12_12935</name>
</gene>
<feature type="non-terminal residue" evidence="2">
    <location>
        <position position="1"/>
    </location>
</feature>
<dbReference type="RefSeq" id="WP_204448422.1">
    <property type="nucleotide sequence ID" value="NZ_JACJKY010000050.1"/>
</dbReference>
<keyword evidence="1" id="KW-1133">Transmembrane helix</keyword>
<evidence type="ECO:0000256" key="1">
    <source>
        <dbReference type="SAM" id="Phobius"/>
    </source>
</evidence>
<dbReference type="EMBL" id="JACJKY010000050">
    <property type="protein sequence ID" value="MBM6922042.1"/>
    <property type="molecule type" value="Genomic_DNA"/>
</dbReference>
<protein>
    <submittedName>
        <fullName evidence="2">Uncharacterized protein</fullName>
    </submittedName>
</protein>
<reference evidence="2" key="1">
    <citation type="submission" date="2020-08" db="EMBL/GenBank/DDBJ databases">
        <authorList>
            <person name="Cejkova D."/>
            <person name="Kubasova T."/>
            <person name="Jahodarova E."/>
            <person name="Rychlik I."/>
        </authorList>
    </citation>
    <scope>NUCLEOTIDE SEQUENCE</scope>
    <source>
        <strain evidence="2">An559</strain>
    </source>
</reference>
<dbReference type="Proteomes" id="UP000774750">
    <property type="component" value="Unassembled WGS sequence"/>
</dbReference>
<evidence type="ECO:0000313" key="2">
    <source>
        <dbReference type="EMBL" id="MBM6922042.1"/>
    </source>
</evidence>
<proteinExistence type="predicted"/>
<keyword evidence="1" id="KW-0812">Transmembrane</keyword>
<name>A0A938X9Y5_9FIRM</name>
<sequence>PMTKTNKRNLIIVAVVLSVALIAAVCVSVFFPKKTIADLLYLTSKDQIKQITISSVHRTNVTVVDPVGETVYNKQLDISDTPLGKQYVDALFSKPVVLQESGICTPSRRDVQGTDYKVVTVDLTIDGGDDFPIRQTSIPIKCCAYPQRCSNFHEVMIAYDYTPEYLRAQFEKGEYGKDSNQIYFFTIPGDELFTSAFINEQLGVGD</sequence>
<reference evidence="2" key="2">
    <citation type="journal article" date="2021" name="Sci. Rep.">
        <title>The distribution of antibiotic resistance genes in chicken gut microbiota commensals.</title>
        <authorList>
            <person name="Juricova H."/>
            <person name="Matiasovicova J."/>
            <person name="Kubasova T."/>
            <person name="Cejkova D."/>
            <person name="Rychlik I."/>
        </authorList>
    </citation>
    <scope>NUCLEOTIDE SEQUENCE</scope>
    <source>
        <strain evidence="2">An559</strain>
    </source>
</reference>
<accession>A0A938X9Y5</accession>